<dbReference type="Pfam" id="PF18860">
    <property type="entry name" value="AbiJ_NTD3"/>
    <property type="match status" value="1"/>
</dbReference>
<dbReference type="EMBL" id="VJZA01000149">
    <property type="protein sequence ID" value="TVT13936.1"/>
    <property type="molecule type" value="Genomic_DNA"/>
</dbReference>
<evidence type="ECO:0000259" key="1">
    <source>
        <dbReference type="Pfam" id="PF18860"/>
    </source>
</evidence>
<feature type="domain" description="AbiJ-NTD3" evidence="1">
    <location>
        <begin position="100"/>
        <end position="263"/>
    </location>
</feature>
<accession>A0A557ZPI0</accession>
<reference evidence="2 3" key="1">
    <citation type="submission" date="2019-07" db="EMBL/GenBank/DDBJ databases">
        <title>New species of Amycolatopsis and Streptomyces.</title>
        <authorList>
            <person name="Duangmal K."/>
            <person name="Teo W.F.A."/>
            <person name="Lipun K."/>
        </authorList>
    </citation>
    <scope>NUCLEOTIDE SEQUENCE [LARGE SCALE GENOMIC DNA]</scope>
    <source>
        <strain evidence="2 3">JCM 30562</strain>
    </source>
</reference>
<dbReference type="RefSeq" id="WP_144645991.1">
    <property type="nucleotide sequence ID" value="NZ_BNAX01000049.1"/>
</dbReference>
<dbReference type="InterPro" id="IPR041427">
    <property type="entry name" value="AbiJ-NTD3"/>
</dbReference>
<evidence type="ECO:0000313" key="2">
    <source>
        <dbReference type="EMBL" id="TVT13936.1"/>
    </source>
</evidence>
<keyword evidence="3" id="KW-1185">Reference proteome</keyword>
<comment type="caution">
    <text evidence="2">The sequence shown here is derived from an EMBL/GenBank/DDBJ whole genome shotgun (WGS) entry which is preliminary data.</text>
</comment>
<gene>
    <name evidence="2" type="ORF">FNH06_38450</name>
</gene>
<sequence>MASAADLAKLREVLEFVPSRISGANTHATLTAACEALGLPAPPQANEGSKYERASASFAEVPDAALARVAEKVLEAGGLNAAERNIVQDTLWAMRGEPAIPKRTRREIARALHLDDLVHDGDRFTVLLDSLWVLDDDPFGAIFGGRRTLRDHIAQHVYRNSDWSAEELFERLGAFEASDKRFALFLEGLASADVVPEVEAQRRFVAAVNPHLDHVGVELRETGEDGGYPLFSLVSTRSSRGRPKNLIFASTTKPDIRFSDAIDNDIEIVGNTDSVLVYDRPIGSDGLRWRDLQAWWKDSRDLKTDADAKRTLYSRLQDCLPASSPPQRNLYRLYHSVFGADVPNLPALLPEVWLHWDPKTIQARGRDALLRFRMDFLLLLPHGHRVVLEVDGKRHYSTDGRADAALYATNMRADRDLKLGGYEVFRFGADELRTEEQARTTIHEFFRDLFRAFGVGTS</sequence>
<name>A0A557ZPI0_9PSEU</name>
<organism evidence="2 3">
    <name type="scientific">Amycolatopsis acidiphila</name>
    <dbReference type="NCBI Taxonomy" id="715473"/>
    <lineage>
        <taxon>Bacteria</taxon>
        <taxon>Bacillati</taxon>
        <taxon>Actinomycetota</taxon>
        <taxon>Actinomycetes</taxon>
        <taxon>Pseudonocardiales</taxon>
        <taxon>Pseudonocardiaceae</taxon>
        <taxon>Amycolatopsis</taxon>
    </lineage>
</organism>
<proteinExistence type="predicted"/>
<dbReference type="OrthoDB" id="7061676at2"/>
<evidence type="ECO:0000313" key="3">
    <source>
        <dbReference type="Proteomes" id="UP000318578"/>
    </source>
</evidence>
<dbReference type="AlphaFoldDB" id="A0A557ZPI0"/>
<protein>
    <recommendedName>
        <fullName evidence="1">AbiJ-NTD3 domain-containing protein</fullName>
    </recommendedName>
</protein>
<dbReference type="Proteomes" id="UP000318578">
    <property type="component" value="Unassembled WGS sequence"/>
</dbReference>